<proteinExistence type="predicted"/>
<accession>A0ABW2N0J4</accession>
<feature type="region of interest" description="Disordered" evidence="1">
    <location>
        <begin position="297"/>
        <end position="334"/>
    </location>
</feature>
<dbReference type="RefSeq" id="WP_255889748.1">
    <property type="nucleotide sequence ID" value="NZ_JAFMZM010000002.1"/>
</dbReference>
<reference evidence="4" key="1">
    <citation type="journal article" date="2019" name="Int. J. Syst. Evol. Microbiol.">
        <title>The Global Catalogue of Microorganisms (GCM) 10K type strain sequencing project: providing services to taxonomists for standard genome sequencing and annotation.</title>
        <authorList>
            <consortium name="The Broad Institute Genomics Platform"/>
            <consortium name="The Broad Institute Genome Sequencing Center for Infectious Disease"/>
            <person name="Wu L."/>
            <person name="Ma J."/>
        </authorList>
    </citation>
    <scope>NUCLEOTIDE SEQUENCE [LARGE SCALE GENOMIC DNA]</scope>
    <source>
        <strain evidence="4">FCH27</strain>
    </source>
</reference>
<feature type="chain" id="PRO_5046046771" evidence="2">
    <location>
        <begin position="27"/>
        <end position="334"/>
    </location>
</feature>
<evidence type="ECO:0000256" key="2">
    <source>
        <dbReference type="SAM" id="SignalP"/>
    </source>
</evidence>
<organism evidence="3 4">
    <name type="scientific">Nocardioides astragali</name>
    <dbReference type="NCBI Taxonomy" id="1776736"/>
    <lineage>
        <taxon>Bacteria</taxon>
        <taxon>Bacillati</taxon>
        <taxon>Actinomycetota</taxon>
        <taxon>Actinomycetes</taxon>
        <taxon>Propionibacteriales</taxon>
        <taxon>Nocardioidaceae</taxon>
        <taxon>Nocardioides</taxon>
    </lineage>
</organism>
<evidence type="ECO:0000313" key="3">
    <source>
        <dbReference type="EMBL" id="MFC7359633.1"/>
    </source>
</evidence>
<comment type="caution">
    <text evidence="3">The sequence shown here is derived from an EMBL/GenBank/DDBJ whole genome shotgun (WGS) entry which is preliminary data.</text>
</comment>
<name>A0ABW2N0J4_9ACTN</name>
<evidence type="ECO:0000256" key="1">
    <source>
        <dbReference type="SAM" id="MobiDB-lite"/>
    </source>
</evidence>
<gene>
    <name evidence="3" type="ORF">ACFQO6_05070</name>
</gene>
<dbReference type="EMBL" id="JBHTCH010000004">
    <property type="protein sequence ID" value="MFC7359633.1"/>
    <property type="molecule type" value="Genomic_DNA"/>
</dbReference>
<keyword evidence="4" id="KW-1185">Reference proteome</keyword>
<dbReference type="Proteomes" id="UP001596524">
    <property type="component" value="Unassembled WGS sequence"/>
</dbReference>
<keyword evidence="2" id="KW-0732">Signal</keyword>
<protein>
    <submittedName>
        <fullName evidence="3">Uncharacterized protein</fullName>
    </submittedName>
</protein>
<evidence type="ECO:0000313" key="4">
    <source>
        <dbReference type="Proteomes" id="UP001596524"/>
    </source>
</evidence>
<sequence length="334" mass="33665">MGLRTTMTAVAATGLLAALGTAPAQADGARTLTGPSTGDADVFLTYVGCDNLFAPASAPQSRLNLGPHDAPLGRRSLGLVPAAPGTASGPFARFDSLAGFDSSVSVTSSAGSQGVSYVMSITPSSPPGTAWRGRAAVHAPAGAWTDVSAAALTYDWALVDLATLSPVDQAGTATPSAFAAAHGDGAGFVVTGFGCDGQSFNLDAVRASGSTFDFEGIALSTAAAVDRARADAGEQVAITGRVTDAGGRVTGDPLVLESRAPGGAWTRVGQVVVAGPDGVARVDVRVTETTEFRWHRPESQYADEGWSDPVTVTVDQPAEAPAPAEKPAEKPADK</sequence>
<feature type="signal peptide" evidence="2">
    <location>
        <begin position="1"/>
        <end position="26"/>
    </location>
</feature>